<name>A0AAD8YSE8_9TELE</name>
<gene>
    <name evidence="2" type="ORF">P4O66_018611</name>
</gene>
<accession>A0AAD8YSE8</accession>
<proteinExistence type="predicted"/>
<evidence type="ECO:0000313" key="2">
    <source>
        <dbReference type="EMBL" id="KAK1785198.1"/>
    </source>
</evidence>
<keyword evidence="3" id="KW-1185">Reference proteome</keyword>
<sequence length="66" mass="7142">MAEGNTFMELPASADQSHIQNHRRPMRGSLFSPSGSDSRQATLDTARLMVTGTLVCYTLQQAIASS</sequence>
<dbReference type="AlphaFoldDB" id="A0AAD8YSE8"/>
<comment type="caution">
    <text evidence="2">The sequence shown here is derived from an EMBL/GenBank/DDBJ whole genome shotgun (WGS) entry which is preliminary data.</text>
</comment>
<dbReference type="EMBL" id="JAROKS010000026">
    <property type="protein sequence ID" value="KAK1785198.1"/>
    <property type="molecule type" value="Genomic_DNA"/>
</dbReference>
<feature type="region of interest" description="Disordered" evidence="1">
    <location>
        <begin position="1"/>
        <end position="38"/>
    </location>
</feature>
<evidence type="ECO:0000313" key="3">
    <source>
        <dbReference type="Proteomes" id="UP001239994"/>
    </source>
</evidence>
<evidence type="ECO:0000256" key="1">
    <source>
        <dbReference type="SAM" id="MobiDB-lite"/>
    </source>
</evidence>
<organism evidence="2 3">
    <name type="scientific">Electrophorus voltai</name>
    <dbReference type="NCBI Taxonomy" id="2609070"/>
    <lineage>
        <taxon>Eukaryota</taxon>
        <taxon>Metazoa</taxon>
        <taxon>Chordata</taxon>
        <taxon>Craniata</taxon>
        <taxon>Vertebrata</taxon>
        <taxon>Euteleostomi</taxon>
        <taxon>Actinopterygii</taxon>
        <taxon>Neopterygii</taxon>
        <taxon>Teleostei</taxon>
        <taxon>Ostariophysi</taxon>
        <taxon>Gymnotiformes</taxon>
        <taxon>Gymnotoidei</taxon>
        <taxon>Gymnotidae</taxon>
        <taxon>Electrophorus</taxon>
    </lineage>
</organism>
<reference evidence="2" key="1">
    <citation type="submission" date="2023-03" db="EMBL/GenBank/DDBJ databases">
        <title>Electrophorus voltai genome.</title>
        <authorList>
            <person name="Bian C."/>
        </authorList>
    </citation>
    <scope>NUCLEOTIDE SEQUENCE</scope>
    <source>
        <strain evidence="2">CB-2022</strain>
        <tissue evidence="2">Muscle</tissue>
    </source>
</reference>
<protein>
    <submittedName>
        <fullName evidence="2">Uncharacterized protein</fullName>
    </submittedName>
</protein>
<dbReference type="Proteomes" id="UP001239994">
    <property type="component" value="Unassembled WGS sequence"/>
</dbReference>